<dbReference type="GeneID" id="25256249"/>
<evidence type="ECO:0000313" key="1">
    <source>
        <dbReference type="EMBL" id="CDJ44699.1"/>
    </source>
</evidence>
<keyword evidence="2" id="KW-1185">Reference proteome</keyword>
<proteinExistence type="predicted"/>
<dbReference type="Proteomes" id="UP000030747">
    <property type="component" value="Unassembled WGS sequence"/>
</dbReference>
<reference evidence="1" key="1">
    <citation type="submission" date="2013-10" db="EMBL/GenBank/DDBJ databases">
        <title>Genomic analysis of the causative agents of coccidiosis in chickens.</title>
        <authorList>
            <person name="Reid A.J."/>
            <person name="Blake D."/>
            <person name="Billington K."/>
            <person name="Browne H."/>
            <person name="Dunn M."/>
            <person name="Hung S."/>
            <person name="Kawahara F."/>
            <person name="Miranda-Saavedra D."/>
            <person name="Mourier T."/>
            <person name="Nagra H."/>
            <person name="Otto T.D."/>
            <person name="Rawlings N."/>
            <person name="Sanchez A."/>
            <person name="Sanders M."/>
            <person name="Subramaniam C."/>
            <person name="Tay Y."/>
            <person name="Dear P."/>
            <person name="Doerig C."/>
            <person name="Gruber A."/>
            <person name="Parkinson J."/>
            <person name="Shirley M."/>
            <person name="Wan K.L."/>
            <person name="Berriman M."/>
            <person name="Tomley F."/>
            <person name="Pain A."/>
        </authorList>
    </citation>
    <scope>NUCLEOTIDE SEQUENCE [LARGE SCALE GENOMIC DNA]</scope>
    <source>
        <strain evidence="1">Houghton</strain>
    </source>
</reference>
<dbReference type="RefSeq" id="XP_013235447.1">
    <property type="nucleotide sequence ID" value="XM_013379993.1"/>
</dbReference>
<sequence>SLYSSVDCFALRAPTEKGSLLQRLDLLLPADEDPSYAAAAAAFKQQLFAAAAANPKRKLAAGQPMLSLHQQQPLQQLQQQQQQQQVYMSGRDLAELTRFLVAAANANMFGDVQVFMNHFSTVRSAMAKNDLLLLFTRDLSRLLQRELPLLPDEVAAAAAALRSKTLLLWQQQAGAEVSVHRAELNKQQEQLFKKMDEIVDKALQT</sequence>
<evidence type="ECO:0000313" key="2">
    <source>
        <dbReference type="Proteomes" id="UP000030747"/>
    </source>
</evidence>
<protein>
    <submittedName>
        <fullName evidence="1">Uncharacterized protein</fullName>
    </submittedName>
</protein>
<dbReference type="EMBL" id="HG677505">
    <property type="protein sequence ID" value="CDJ44699.1"/>
    <property type="molecule type" value="Genomic_DNA"/>
</dbReference>
<gene>
    <name evidence="1" type="ORF">ETH_00036040</name>
</gene>
<organism evidence="1 2">
    <name type="scientific">Eimeria tenella</name>
    <name type="common">Coccidian parasite</name>
    <dbReference type="NCBI Taxonomy" id="5802"/>
    <lineage>
        <taxon>Eukaryota</taxon>
        <taxon>Sar</taxon>
        <taxon>Alveolata</taxon>
        <taxon>Apicomplexa</taxon>
        <taxon>Conoidasida</taxon>
        <taxon>Coccidia</taxon>
        <taxon>Eucoccidiorida</taxon>
        <taxon>Eimeriorina</taxon>
        <taxon>Eimeriidae</taxon>
        <taxon>Eimeria</taxon>
    </lineage>
</organism>
<accession>U6L800</accession>
<dbReference type="AlphaFoldDB" id="U6L800"/>
<feature type="non-terminal residue" evidence="1">
    <location>
        <position position="1"/>
    </location>
</feature>
<name>U6L800_EIMTE</name>
<dbReference type="OrthoDB" id="2135133at2759"/>
<dbReference type="VEuPathDB" id="ToxoDB:ETH_00036040"/>
<reference evidence="1" key="2">
    <citation type="submission" date="2013-10" db="EMBL/GenBank/DDBJ databases">
        <authorList>
            <person name="Aslett M."/>
        </authorList>
    </citation>
    <scope>NUCLEOTIDE SEQUENCE [LARGE SCALE GENOMIC DNA]</scope>
    <source>
        <strain evidence="1">Houghton</strain>
    </source>
</reference>